<keyword evidence="1" id="KW-0479">Metal-binding</keyword>
<dbReference type="Gene3D" id="2.30.30.140">
    <property type="match status" value="1"/>
</dbReference>
<dbReference type="SUPFAM" id="SSF57903">
    <property type="entry name" value="FYVE/PHD zinc finger"/>
    <property type="match status" value="1"/>
</dbReference>
<dbReference type="EMBL" id="GBXI01016580">
    <property type="protein sequence ID" value="JAC97711.1"/>
    <property type="molecule type" value="Transcribed_RNA"/>
</dbReference>
<dbReference type="Gene3D" id="1.20.920.10">
    <property type="entry name" value="Bromodomain-like"/>
    <property type="match status" value="1"/>
</dbReference>
<evidence type="ECO:0000256" key="2">
    <source>
        <dbReference type="ARBA" id="ARBA00022771"/>
    </source>
</evidence>
<reference evidence="10" key="2">
    <citation type="journal article" date="2015" name="Gigascience">
        <title>Reconstructing a comprehensive transcriptome assembly of a white-pupal translocated strain of the pest fruit fly Bactrocera cucurbitae.</title>
        <authorList>
            <person name="Sim S.B."/>
            <person name="Calla B."/>
            <person name="Hall B."/>
            <person name="DeRego T."/>
            <person name="Geib S.M."/>
        </authorList>
    </citation>
    <scope>NUCLEOTIDE SEQUENCE</scope>
</reference>
<gene>
    <name evidence="10" type="primary">Zmynd11</name>
    <name evidence="10" type="ORF">g.3007</name>
</gene>
<evidence type="ECO:0000256" key="6">
    <source>
        <dbReference type="SAM" id="Coils"/>
    </source>
</evidence>
<organism evidence="10">
    <name type="scientific">Zeugodacus cucurbitae</name>
    <name type="common">Melon fruit fly</name>
    <name type="synonym">Bactrocera cucurbitae</name>
    <dbReference type="NCBI Taxonomy" id="28588"/>
    <lineage>
        <taxon>Eukaryota</taxon>
        <taxon>Metazoa</taxon>
        <taxon>Ecdysozoa</taxon>
        <taxon>Arthropoda</taxon>
        <taxon>Hexapoda</taxon>
        <taxon>Insecta</taxon>
        <taxon>Pterygota</taxon>
        <taxon>Neoptera</taxon>
        <taxon>Endopterygota</taxon>
        <taxon>Diptera</taxon>
        <taxon>Brachycera</taxon>
        <taxon>Muscomorpha</taxon>
        <taxon>Tephritoidea</taxon>
        <taxon>Tephritidae</taxon>
        <taxon>Zeugodacus</taxon>
        <taxon>Zeugodacus</taxon>
    </lineage>
</organism>
<dbReference type="Gene3D" id="6.10.140.2220">
    <property type="match status" value="1"/>
</dbReference>
<dbReference type="SUPFAM" id="SSF63748">
    <property type="entry name" value="Tudor/PWWP/MBT"/>
    <property type="match status" value="1"/>
</dbReference>
<dbReference type="PROSITE" id="PS50812">
    <property type="entry name" value="PWWP"/>
    <property type="match status" value="1"/>
</dbReference>
<dbReference type="SMART" id="SM00293">
    <property type="entry name" value="PWWP"/>
    <property type="match status" value="1"/>
</dbReference>
<keyword evidence="3" id="KW-0862">Zinc</keyword>
<dbReference type="PANTHER" id="PTHR46379:SF1">
    <property type="entry name" value="ZINC FINGER MYND DOMAIN-CONTAINING PROTEIN 11"/>
    <property type="match status" value="1"/>
</dbReference>
<dbReference type="GO" id="GO:0005634">
    <property type="term" value="C:nucleus"/>
    <property type="evidence" value="ECO:0007669"/>
    <property type="project" value="TreeGrafter"/>
</dbReference>
<dbReference type="InterPro" id="IPR047268">
    <property type="entry name" value="PWWP_BS69"/>
</dbReference>
<protein>
    <submittedName>
        <fullName evidence="10">Zinc finger MYND domain-containing protein 11</fullName>
    </submittedName>
</protein>
<dbReference type="CDD" id="cd20159">
    <property type="entry name" value="PWWP_BS69"/>
    <property type="match status" value="1"/>
</dbReference>
<sequence length="774" mass="89156">MSRKAQPDCLRYFLSKLSSESSNSGQVEELTRLLVDMGNYEKSLASETVQNALKDGLLKPVLHYNAGSSRVPRLLRLPKPAEIMEHSSHDFYCFECHLPGALTHCRQCPRSFHRLCYRKDSERPNYTVPSGKFQKNRPPAFSSDTDADSDADETLQENTSFDYESDVRVSSSLLQIDTGSTNSGGQQRFTEEITVDSTSSPIQADLCNIEDEVANTSNAIKIGNQKIYREDFETESKTKVEVVCMGEIRPPTRKRPRTLTSNVSYKSEIRPPTRKRPRTLTSNVSYKSEIRPPTRKRPRTLTSNVSYKSEICLNEELESDLDLCTCCRLLKTAELRHPPNMQPDELSYLINFTFERNRTWVENDVQSYLESIKLPVRMRTVVSKLLFKFPETNLESIAAKLKDMQYNLLTEFFVDILDLQHNIGVFFGPNSMEMEATKWMVRDIGYDMAEIRRCPDCFRHSHEKHSNVWFAKPCIQRHELVFAKHSGFTYWPAKVIRLLPNKKYDVRFFGGNHSRALIESRLIRPIDTDIKSLKIGNKPAIKKALEELRIHQVLSAYQPSIFSFHANKTEMEEIIRNALQRTANQFLENTNKPRKPLTRRQTICNVGPPIGRDARLEITDDIVSLPNVEPPVLSDSGFLNDTETRSRMRRSQYDNTISPKRLTRSANTIVSVTDLKQVQDQLDDTLKVVAATQKKNEKLLANVEKLKASIKKHEHEKKILKRKQWCYWCLNEAIYLCCFRAAYCSQVCQSRHWKDGHSKVCRNQTDQRQASSTT</sequence>
<dbReference type="GO" id="GO:0034243">
    <property type="term" value="P:regulation of transcription elongation by RNA polymerase II"/>
    <property type="evidence" value="ECO:0007669"/>
    <property type="project" value="InterPro"/>
</dbReference>
<feature type="domain" description="MYND-type" evidence="9">
    <location>
        <begin position="726"/>
        <end position="761"/>
    </location>
</feature>
<dbReference type="InterPro" id="IPR002893">
    <property type="entry name" value="Znf_MYND"/>
</dbReference>
<evidence type="ECO:0000259" key="8">
    <source>
        <dbReference type="PROSITE" id="PS50812"/>
    </source>
</evidence>
<evidence type="ECO:0000256" key="1">
    <source>
        <dbReference type="ARBA" id="ARBA00022723"/>
    </source>
</evidence>
<dbReference type="Pfam" id="PF00855">
    <property type="entry name" value="PWWP"/>
    <property type="match status" value="1"/>
</dbReference>
<feature type="region of interest" description="Disordered" evidence="7">
    <location>
        <begin position="127"/>
        <end position="158"/>
    </location>
</feature>
<dbReference type="GO" id="GO:0009966">
    <property type="term" value="P:regulation of signal transduction"/>
    <property type="evidence" value="ECO:0007669"/>
    <property type="project" value="TreeGrafter"/>
</dbReference>
<dbReference type="SUPFAM" id="SSF47370">
    <property type="entry name" value="Bromodomain"/>
    <property type="match status" value="1"/>
</dbReference>
<dbReference type="InterPro" id="IPR011011">
    <property type="entry name" value="Znf_FYVE_PHD"/>
</dbReference>
<evidence type="ECO:0000256" key="7">
    <source>
        <dbReference type="SAM" id="MobiDB-lite"/>
    </source>
</evidence>
<feature type="compositionally biased region" description="Acidic residues" evidence="7">
    <location>
        <begin position="145"/>
        <end position="155"/>
    </location>
</feature>
<dbReference type="Gene3D" id="3.30.40.10">
    <property type="entry name" value="Zinc/RING finger domain, C3HC4 (zinc finger)"/>
    <property type="match status" value="1"/>
</dbReference>
<dbReference type="InterPro" id="IPR036427">
    <property type="entry name" value="Bromodomain-like_sf"/>
</dbReference>
<dbReference type="PANTHER" id="PTHR46379">
    <property type="entry name" value="ZINC FINGER MYND DOMAIN-CONTAINING"/>
    <property type="match status" value="1"/>
</dbReference>
<name>A0A0A1WFN5_ZEUCU</name>
<feature type="domain" description="PWWP" evidence="8">
    <location>
        <begin position="477"/>
        <end position="529"/>
    </location>
</feature>
<evidence type="ECO:0000256" key="4">
    <source>
        <dbReference type="ARBA" id="ARBA00023117"/>
    </source>
</evidence>
<dbReference type="Pfam" id="PF24324">
    <property type="entry name" value="MYND_ZMYND11_ZMYD8"/>
    <property type="match status" value="1"/>
</dbReference>
<dbReference type="AlphaFoldDB" id="A0A0A1WFN5"/>
<dbReference type="GO" id="GO:0008270">
    <property type="term" value="F:zinc ion binding"/>
    <property type="evidence" value="ECO:0007669"/>
    <property type="project" value="UniProtKB-KW"/>
</dbReference>
<evidence type="ECO:0000256" key="5">
    <source>
        <dbReference type="PROSITE-ProRule" id="PRU00134"/>
    </source>
</evidence>
<reference evidence="10" key="1">
    <citation type="submission" date="2014-11" db="EMBL/GenBank/DDBJ databases">
        <authorList>
            <person name="Geib S."/>
        </authorList>
    </citation>
    <scope>NUCLEOTIDE SEQUENCE</scope>
</reference>
<accession>A0A0A1WFN5</accession>
<keyword evidence="4" id="KW-0103">Bromodomain</keyword>
<dbReference type="InterPro" id="IPR013083">
    <property type="entry name" value="Znf_RING/FYVE/PHD"/>
</dbReference>
<dbReference type="PROSITE" id="PS01360">
    <property type="entry name" value="ZF_MYND_1"/>
    <property type="match status" value="1"/>
</dbReference>
<evidence type="ECO:0000259" key="9">
    <source>
        <dbReference type="PROSITE" id="PS50865"/>
    </source>
</evidence>
<dbReference type="InterPro" id="IPR000313">
    <property type="entry name" value="PWWP_dom"/>
</dbReference>
<dbReference type="InterPro" id="IPR057053">
    <property type="entry name" value="MYND_ZMYND11_ZMYD8"/>
</dbReference>
<dbReference type="GO" id="GO:0003714">
    <property type="term" value="F:transcription corepressor activity"/>
    <property type="evidence" value="ECO:0007669"/>
    <property type="project" value="InterPro"/>
</dbReference>
<dbReference type="PROSITE" id="PS50865">
    <property type="entry name" value="ZF_MYND_2"/>
    <property type="match status" value="1"/>
</dbReference>
<evidence type="ECO:0000256" key="3">
    <source>
        <dbReference type="ARBA" id="ARBA00022833"/>
    </source>
</evidence>
<dbReference type="SUPFAM" id="SSF144232">
    <property type="entry name" value="HIT/MYND zinc finger-like"/>
    <property type="match status" value="1"/>
</dbReference>
<dbReference type="InterPro" id="IPR047269">
    <property type="entry name" value="ZMY11"/>
</dbReference>
<keyword evidence="6" id="KW-0175">Coiled coil</keyword>
<feature type="coiled-coil region" evidence="6">
    <location>
        <begin position="675"/>
        <end position="723"/>
    </location>
</feature>
<keyword evidence="2 5" id="KW-0863">Zinc-finger</keyword>
<proteinExistence type="predicted"/>
<evidence type="ECO:0000313" key="10">
    <source>
        <dbReference type="EMBL" id="JAC97711.1"/>
    </source>
</evidence>